<evidence type="ECO:0000256" key="2">
    <source>
        <dbReference type="SAM" id="SignalP"/>
    </source>
</evidence>
<proteinExistence type="predicted"/>
<evidence type="ECO:0000256" key="1">
    <source>
        <dbReference type="SAM" id="MobiDB-lite"/>
    </source>
</evidence>
<accession>A0A6P8X364</accession>
<feature type="region of interest" description="Disordered" evidence="1">
    <location>
        <begin position="80"/>
        <end position="99"/>
    </location>
</feature>
<organism evidence="3 4">
    <name type="scientific">Drosophila albomicans</name>
    <name type="common">Fruit fly</name>
    <dbReference type="NCBI Taxonomy" id="7291"/>
    <lineage>
        <taxon>Eukaryota</taxon>
        <taxon>Metazoa</taxon>
        <taxon>Ecdysozoa</taxon>
        <taxon>Arthropoda</taxon>
        <taxon>Hexapoda</taxon>
        <taxon>Insecta</taxon>
        <taxon>Pterygota</taxon>
        <taxon>Neoptera</taxon>
        <taxon>Endopterygota</taxon>
        <taxon>Diptera</taxon>
        <taxon>Brachycera</taxon>
        <taxon>Muscomorpha</taxon>
        <taxon>Ephydroidea</taxon>
        <taxon>Drosophilidae</taxon>
        <taxon>Drosophila</taxon>
    </lineage>
</organism>
<dbReference type="Proteomes" id="UP000515160">
    <property type="component" value="Chromosome 3"/>
</dbReference>
<dbReference type="AlphaFoldDB" id="A0A6P8X364"/>
<sequence length="108" mass="11995">MLRPGFVHICAVLLMLSLALAQPVDYSNPKSQVEYISVQPGGKPRIVPITRPPLIDLTPPPPPGDTKSFTYNAETQTWTKINPHEPPPQEGTLIWNQSNDKWLTNVPS</sequence>
<keyword evidence="3" id="KW-1185">Reference proteome</keyword>
<keyword evidence="2" id="KW-0732">Signal</keyword>
<gene>
    <name evidence="4" type="primary">LOC117570322</name>
</gene>
<dbReference type="OrthoDB" id="126772at2759"/>
<protein>
    <submittedName>
        <fullName evidence="4">Uncharacterized protein LOC117570322</fullName>
    </submittedName>
</protein>
<name>A0A6P8X364_DROAB</name>
<evidence type="ECO:0000313" key="4">
    <source>
        <dbReference type="RefSeq" id="XP_034107754.1"/>
    </source>
</evidence>
<dbReference type="GeneID" id="117570322"/>
<feature type="chain" id="PRO_5028104292" evidence="2">
    <location>
        <begin position="22"/>
        <end position="108"/>
    </location>
</feature>
<dbReference type="RefSeq" id="XP_034107754.1">
    <property type="nucleotide sequence ID" value="XM_034251863.2"/>
</dbReference>
<evidence type="ECO:0000313" key="3">
    <source>
        <dbReference type="Proteomes" id="UP000515160"/>
    </source>
</evidence>
<reference evidence="4" key="1">
    <citation type="submission" date="2025-08" db="UniProtKB">
        <authorList>
            <consortium name="RefSeq"/>
        </authorList>
    </citation>
    <scope>IDENTIFICATION</scope>
    <source>
        <strain evidence="4">15112-1751.03</strain>
        <tissue evidence="4">Whole Adult</tissue>
    </source>
</reference>
<feature type="signal peptide" evidence="2">
    <location>
        <begin position="1"/>
        <end position="21"/>
    </location>
</feature>